<organism evidence="10 11">
    <name type="scientific">Caerostris darwini</name>
    <dbReference type="NCBI Taxonomy" id="1538125"/>
    <lineage>
        <taxon>Eukaryota</taxon>
        <taxon>Metazoa</taxon>
        <taxon>Ecdysozoa</taxon>
        <taxon>Arthropoda</taxon>
        <taxon>Chelicerata</taxon>
        <taxon>Arachnida</taxon>
        <taxon>Araneae</taxon>
        <taxon>Araneomorphae</taxon>
        <taxon>Entelegynae</taxon>
        <taxon>Araneoidea</taxon>
        <taxon>Araneidae</taxon>
        <taxon>Caerostris</taxon>
    </lineage>
</organism>
<dbReference type="InterPro" id="IPR015931">
    <property type="entry name" value="Acnase/IPM_dHydase_lsu_aba_1/3"/>
</dbReference>
<dbReference type="Proteomes" id="UP001054837">
    <property type="component" value="Unassembled WGS sequence"/>
</dbReference>
<gene>
    <name evidence="10" type="primary">ACO1</name>
    <name evidence="10" type="ORF">CDAR_518492</name>
</gene>
<evidence type="ECO:0000256" key="8">
    <source>
        <dbReference type="ARBA" id="ARBA00023501"/>
    </source>
</evidence>
<proteinExistence type="inferred from homology"/>
<dbReference type="InterPro" id="IPR036008">
    <property type="entry name" value="Aconitase_4Fe-4S_dom"/>
</dbReference>
<dbReference type="GO" id="GO:0046872">
    <property type="term" value="F:metal ion binding"/>
    <property type="evidence" value="ECO:0007669"/>
    <property type="project" value="UniProtKB-KW"/>
</dbReference>
<dbReference type="InterPro" id="IPR006249">
    <property type="entry name" value="Aconitase/IRP2"/>
</dbReference>
<keyword evidence="4" id="KW-0479">Metal-binding</keyword>
<comment type="similarity">
    <text evidence="2">Belongs to the aconitase/IPM isomerase family.</text>
</comment>
<dbReference type="NCBIfam" id="NF006757">
    <property type="entry name" value="PRK09277.1"/>
    <property type="match status" value="1"/>
</dbReference>
<evidence type="ECO:0000313" key="10">
    <source>
        <dbReference type="EMBL" id="GIY14624.1"/>
    </source>
</evidence>
<dbReference type="FunFam" id="3.30.499.10:FF:000002">
    <property type="entry name" value="Aconitate hydratase"/>
    <property type="match status" value="1"/>
</dbReference>
<sequence>MTHSGNPFNHLLKTLEVDGSTYKYYDLLALKDSRYEKLPFSIRVLLEAAVRCCDNFQVKEADIDNILNWETFQYKEGGVDVAFTPARVILQDFTGVPCVTDVAAMRDVVQKLGGDPERVNPLCPADLVIDHSVQVDFSTSSDALEKNLDLEFERNKERFEFLKWGAKSLKNMTIVPPGSGICHQVNLEYLARVVFNNNGVLYPDSLVGADSHTTMINGLGIVGWGVGGIEAEAVMLGQTISMVLPQVVGYKLIGKMNPMVTSTDVVLTITKHLRQLGVVGKFVEFFGPGVAELSIADRATISNMCPEYGATVGFFPVDDKSIEYLQQTGRDEKNLKYVKAYLKAVNMYRDYKNSDQDPVFSETVTLDLGDVVSSVSGPKRPHDRVPVQEMKKDFQNCLVNKVGFKGFGLDPQKLSTTVPFTFNDQQYFLRHGAVVIAAITSCTNTSNPSVMLGAGLLAKKAVEKGLSVMPYIKTSMSPGSGVVTYYLQESGVIKYLQQLGFDVVGYGCMTCIGNSGPLPECIVEAIDMVMYF</sequence>
<dbReference type="GO" id="GO:0003994">
    <property type="term" value="F:aconitate hydratase activity"/>
    <property type="evidence" value="ECO:0007669"/>
    <property type="project" value="UniProtKB-EC"/>
</dbReference>
<comment type="caution">
    <text evidence="10">The sequence shown here is derived from an EMBL/GenBank/DDBJ whole genome shotgun (WGS) entry which is preliminary data.</text>
</comment>
<dbReference type="PRINTS" id="PR00415">
    <property type="entry name" value="ACONITASE"/>
</dbReference>
<protein>
    <recommendedName>
        <fullName evidence="3">aconitate hydratase</fullName>
        <ecNumber evidence="3">4.2.1.3</ecNumber>
    </recommendedName>
</protein>
<comment type="catalytic activity">
    <reaction evidence="8">
        <text>citrate = D-threo-isocitrate</text>
        <dbReference type="Rhea" id="RHEA:10336"/>
        <dbReference type="ChEBI" id="CHEBI:15562"/>
        <dbReference type="ChEBI" id="CHEBI:16947"/>
        <dbReference type="EC" id="4.2.1.3"/>
    </reaction>
</comment>
<evidence type="ECO:0000256" key="5">
    <source>
        <dbReference type="ARBA" id="ARBA00023004"/>
    </source>
</evidence>
<evidence type="ECO:0000256" key="4">
    <source>
        <dbReference type="ARBA" id="ARBA00022723"/>
    </source>
</evidence>
<evidence type="ECO:0000256" key="2">
    <source>
        <dbReference type="ARBA" id="ARBA00007185"/>
    </source>
</evidence>
<keyword evidence="6" id="KW-0411">Iron-sulfur</keyword>
<reference evidence="10 11" key="1">
    <citation type="submission" date="2021-06" db="EMBL/GenBank/DDBJ databases">
        <title>Caerostris darwini draft genome.</title>
        <authorList>
            <person name="Kono N."/>
            <person name="Arakawa K."/>
        </authorList>
    </citation>
    <scope>NUCLEOTIDE SEQUENCE [LARGE SCALE GENOMIC DNA]</scope>
</reference>
<evidence type="ECO:0000256" key="6">
    <source>
        <dbReference type="ARBA" id="ARBA00023014"/>
    </source>
</evidence>
<dbReference type="AlphaFoldDB" id="A0AAV4R0P5"/>
<dbReference type="Pfam" id="PF00330">
    <property type="entry name" value="Aconitase"/>
    <property type="match status" value="1"/>
</dbReference>
<evidence type="ECO:0000313" key="11">
    <source>
        <dbReference type="Proteomes" id="UP001054837"/>
    </source>
</evidence>
<dbReference type="PANTHER" id="PTHR11670">
    <property type="entry name" value="ACONITASE/IRON-RESPONSIVE ELEMENT FAMILY MEMBER"/>
    <property type="match status" value="1"/>
</dbReference>
<dbReference type="InterPro" id="IPR001030">
    <property type="entry name" value="Acoase/IPM_deHydtase_lsu_aba"/>
</dbReference>
<accession>A0AAV4R0P5</accession>
<keyword evidence="5" id="KW-0408">Iron</keyword>
<evidence type="ECO:0000259" key="9">
    <source>
        <dbReference type="Pfam" id="PF00330"/>
    </source>
</evidence>
<dbReference type="Gene3D" id="3.30.499.10">
    <property type="entry name" value="Aconitase, domain 3"/>
    <property type="match status" value="2"/>
</dbReference>
<comment type="cofactor">
    <cofactor evidence="1">
        <name>[4Fe-4S] cluster</name>
        <dbReference type="ChEBI" id="CHEBI:49883"/>
    </cofactor>
</comment>
<dbReference type="PROSITE" id="PS01244">
    <property type="entry name" value="ACONITASE_2"/>
    <property type="match status" value="1"/>
</dbReference>
<dbReference type="SUPFAM" id="SSF53732">
    <property type="entry name" value="Aconitase iron-sulfur domain"/>
    <property type="match status" value="1"/>
</dbReference>
<keyword evidence="7" id="KW-0456">Lyase</keyword>
<dbReference type="GO" id="GO:0051536">
    <property type="term" value="F:iron-sulfur cluster binding"/>
    <property type="evidence" value="ECO:0007669"/>
    <property type="project" value="UniProtKB-KW"/>
</dbReference>
<dbReference type="EMBL" id="BPLQ01005389">
    <property type="protein sequence ID" value="GIY14624.1"/>
    <property type="molecule type" value="Genomic_DNA"/>
</dbReference>
<dbReference type="EC" id="4.2.1.3" evidence="3"/>
<evidence type="ECO:0000256" key="7">
    <source>
        <dbReference type="ARBA" id="ARBA00023239"/>
    </source>
</evidence>
<evidence type="ECO:0000256" key="1">
    <source>
        <dbReference type="ARBA" id="ARBA00001966"/>
    </source>
</evidence>
<name>A0AAV4R0P5_9ARAC</name>
<keyword evidence="11" id="KW-1185">Reference proteome</keyword>
<feature type="domain" description="Aconitase/3-isopropylmalate dehydratase large subunit alpha/beta/alpha" evidence="9">
    <location>
        <begin position="75"/>
        <end position="520"/>
    </location>
</feature>
<dbReference type="InterPro" id="IPR018136">
    <property type="entry name" value="Aconitase_4Fe-4S_BS"/>
</dbReference>
<dbReference type="PROSITE" id="PS00450">
    <property type="entry name" value="ACONITASE_1"/>
    <property type="match status" value="1"/>
</dbReference>
<evidence type="ECO:0000256" key="3">
    <source>
        <dbReference type="ARBA" id="ARBA00012926"/>
    </source>
</evidence>